<protein>
    <submittedName>
        <fullName evidence="2">DNA polymerase beta domain protein region</fullName>
    </submittedName>
</protein>
<evidence type="ECO:0000259" key="1">
    <source>
        <dbReference type="Pfam" id="PF18765"/>
    </source>
</evidence>
<dbReference type="Proteomes" id="UP000002613">
    <property type="component" value="Chromosome"/>
</dbReference>
<reference evidence="3" key="1">
    <citation type="submission" date="2010-02" db="EMBL/GenBank/DDBJ databases">
        <title>Complete sequence of Ferroglobus placidus DSM 10642.</title>
        <authorList>
            <consortium name="US DOE Joint Genome Institute"/>
            <person name="Lucas S."/>
            <person name="Copeland A."/>
            <person name="Lapidus A."/>
            <person name="Cheng J.-F."/>
            <person name="Bruce D."/>
            <person name="Goodwin L."/>
            <person name="Pitluck S."/>
            <person name="Saunders E."/>
            <person name="Brettin T."/>
            <person name="Detter J.C."/>
            <person name="Han C."/>
            <person name="Tapia R."/>
            <person name="Larimer F."/>
            <person name="Land M."/>
            <person name="Hauser L."/>
            <person name="Kyrpides N."/>
            <person name="Ivanova N."/>
            <person name="Holmes D."/>
            <person name="Lovley D."/>
            <person name="Kyrpides N."/>
            <person name="Anderson I.J."/>
            <person name="Woyke T."/>
        </authorList>
    </citation>
    <scope>NUCLEOTIDE SEQUENCE [LARGE SCALE GENOMIC DNA]</scope>
    <source>
        <strain evidence="3">DSM 10642 / AEDII12DO</strain>
    </source>
</reference>
<evidence type="ECO:0000313" key="2">
    <source>
        <dbReference type="EMBL" id="ADC65709.1"/>
    </source>
</evidence>
<dbReference type="OrthoDB" id="9287at2157"/>
<dbReference type="STRING" id="589924.Ferp_1558"/>
<feature type="domain" description="Polymerase beta nucleotidyltransferase" evidence="1">
    <location>
        <begin position="12"/>
        <end position="87"/>
    </location>
</feature>
<dbReference type="Pfam" id="PF18765">
    <property type="entry name" value="Polbeta"/>
    <property type="match status" value="1"/>
</dbReference>
<dbReference type="KEGG" id="fpl:Ferp_1558"/>
<evidence type="ECO:0000313" key="3">
    <source>
        <dbReference type="Proteomes" id="UP000002613"/>
    </source>
</evidence>
<organism evidence="2 3">
    <name type="scientific">Ferroglobus placidus (strain DSM 10642 / AEDII12DO)</name>
    <dbReference type="NCBI Taxonomy" id="589924"/>
    <lineage>
        <taxon>Archaea</taxon>
        <taxon>Methanobacteriati</taxon>
        <taxon>Methanobacteriota</taxon>
        <taxon>Archaeoglobi</taxon>
        <taxon>Archaeoglobales</taxon>
        <taxon>Archaeoglobaceae</taxon>
        <taxon>Ferroglobus</taxon>
    </lineage>
</organism>
<dbReference type="EMBL" id="CP001899">
    <property type="protein sequence ID" value="ADC65709.1"/>
    <property type="molecule type" value="Genomic_DNA"/>
</dbReference>
<dbReference type="RefSeq" id="WP_012966049.1">
    <property type="nucleotide sequence ID" value="NC_013849.1"/>
</dbReference>
<dbReference type="GeneID" id="8779079"/>
<proteinExistence type="predicted"/>
<dbReference type="AlphaFoldDB" id="D3RYZ6"/>
<dbReference type="InterPro" id="IPR041633">
    <property type="entry name" value="Polbeta"/>
</dbReference>
<dbReference type="Gene3D" id="3.30.460.10">
    <property type="entry name" value="Beta Polymerase, domain 2"/>
    <property type="match status" value="1"/>
</dbReference>
<dbReference type="PaxDb" id="589924-Ferp_1558"/>
<dbReference type="CDD" id="cd05403">
    <property type="entry name" value="NT_KNTase_like"/>
    <property type="match status" value="1"/>
</dbReference>
<dbReference type="InterPro" id="IPR052548">
    <property type="entry name" value="Type_VII_TA_antitoxin"/>
</dbReference>
<gene>
    <name evidence="2" type="ordered locus">Ferp_1558</name>
</gene>
<keyword evidence="3" id="KW-1185">Reference proteome</keyword>
<dbReference type="PANTHER" id="PTHR33933">
    <property type="entry name" value="NUCLEOTIDYLTRANSFERASE"/>
    <property type="match status" value="1"/>
</dbReference>
<dbReference type="eggNOG" id="arCOG01195">
    <property type="taxonomic scope" value="Archaea"/>
</dbReference>
<dbReference type="SUPFAM" id="SSF81301">
    <property type="entry name" value="Nucleotidyltransferase"/>
    <property type="match status" value="1"/>
</dbReference>
<accession>D3RYZ6</accession>
<dbReference type="InterPro" id="IPR043519">
    <property type="entry name" value="NT_sf"/>
</dbReference>
<sequence>MEEELKVIKEVILETARKHGIEVEKIILFGSRARGNHKEDSDWDILIVTKKKLNKSAKDRFIFEVRRKIVWRLEEPIDVIVADKRKYDEYKQVYGSIIGQAAKEGVAV</sequence>
<dbReference type="HOGENOM" id="CLU_130257_3_3_2"/>
<name>D3RYZ6_FERPA</name>
<reference evidence="2 3" key="2">
    <citation type="journal article" date="2011" name="Stand. Genomic Sci.">
        <title>Complete genome sequence of Ferroglobus placidus AEDII12DO.</title>
        <authorList>
            <person name="Anderson I."/>
            <person name="Risso C."/>
            <person name="Holmes D."/>
            <person name="Lucas S."/>
            <person name="Copeland A."/>
            <person name="Lapidus A."/>
            <person name="Cheng J.F."/>
            <person name="Bruce D."/>
            <person name="Goodwin L."/>
            <person name="Pitluck S."/>
            <person name="Saunders E."/>
            <person name="Brettin T."/>
            <person name="Detter J.C."/>
            <person name="Han C."/>
            <person name="Tapia R."/>
            <person name="Larimer F."/>
            <person name="Land M."/>
            <person name="Hauser L."/>
            <person name="Woyke T."/>
            <person name="Lovley D."/>
            <person name="Kyrpides N."/>
            <person name="Ivanova N."/>
        </authorList>
    </citation>
    <scope>NUCLEOTIDE SEQUENCE [LARGE SCALE GENOMIC DNA]</scope>
    <source>
        <strain evidence="3">DSM 10642 / AEDII12DO</strain>
    </source>
</reference>
<dbReference type="PANTHER" id="PTHR33933:SF3">
    <property type="entry name" value="PROTEIN ADENYLYLTRANSFERASE MJ0604-RELATED"/>
    <property type="match status" value="1"/>
</dbReference>